<dbReference type="EMBL" id="VDFW01000002">
    <property type="protein sequence ID" value="TNC29030.1"/>
    <property type="molecule type" value="Genomic_DNA"/>
</dbReference>
<evidence type="ECO:0000259" key="2">
    <source>
        <dbReference type="Pfam" id="PF13452"/>
    </source>
</evidence>
<dbReference type="OrthoDB" id="4275032at2"/>
<dbReference type="PANTHER" id="PTHR34075:SF5">
    <property type="entry name" value="BLR3430 PROTEIN"/>
    <property type="match status" value="1"/>
</dbReference>
<dbReference type="GO" id="GO:0003677">
    <property type="term" value="F:DNA binding"/>
    <property type="evidence" value="ECO:0007669"/>
    <property type="project" value="UniProtKB-KW"/>
</dbReference>
<feature type="domain" description="FAS1-like dehydratase" evidence="2">
    <location>
        <begin position="22"/>
        <end position="145"/>
    </location>
</feature>
<evidence type="ECO:0000259" key="1">
    <source>
        <dbReference type="Pfam" id="PF01796"/>
    </source>
</evidence>
<dbReference type="InterPro" id="IPR002878">
    <property type="entry name" value="ChsH2_C"/>
</dbReference>
<proteinExistence type="predicted"/>
<name>A0A5C4MAV4_9PSEU</name>
<organism evidence="3 4">
    <name type="scientific">Amycolatopsis alkalitolerans</name>
    <dbReference type="NCBI Taxonomy" id="2547244"/>
    <lineage>
        <taxon>Bacteria</taxon>
        <taxon>Bacillati</taxon>
        <taxon>Actinomycetota</taxon>
        <taxon>Actinomycetes</taxon>
        <taxon>Pseudonocardiales</taxon>
        <taxon>Pseudonocardiaceae</taxon>
        <taxon>Amycolatopsis</taxon>
    </lineage>
</organism>
<accession>A0A5C4MAV4</accession>
<dbReference type="Pfam" id="PF13452">
    <property type="entry name" value="FAS1_DH_region"/>
    <property type="match status" value="1"/>
</dbReference>
<dbReference type="Proteomes" id="UP000305546">
    <property type="component" value="Unassembled WGS sequence"/>
</dbReference>
<keyword evidence="4" id="KW-1185">Reference proteome</keyword>
<dbReference type="RefSeq" id="WP_139094975.1">
    <property type="nucleotide sequence ID" value="NZ_VDFW01000002.1"/>
</dbReference>
<dbReference type="AlphaFoldDB" id="A0A5C4MAV4"/>
<dbReference type="InterPro" id="IPR052513">
    <property type="entry name" value="Thioester_dehydratase-like"/>
</dbReference>
<feature type="domain" description="ChsH2 C-terminal OB-fold" evidence="1">
    <location>
        <begin position="211"/>
        <end position="272"/>
    </location>
</feature>
<keyword evidence="3" id="KW-0238">DNA-binding</keyword>
<protein>
    <submittedName>
        <fullName evidence="3">DNA-binding protein</fullName>
    </submittedName>
</protein>
<dbReference type="PANTHER" id="PTHR34075">
    <property type="entry name" value="BLR3430 PROTEIN"/>
    <property type="match status" value="1"/>
</dbReference>
<evidence type="ECO:0000313" key="4">
    <source>
        <dbReference type="Proteomes" id="UP000305546"/>
    </source>
</evidence>
<gene>
    <name evidence="3" type="ORF">FG385_02675</name>
</gene>
<dbReference type="SUPFAM" id="SSF54637">
    <property type="entry name" value="Thioesterase/thiol ester dehydrase-isomerase"/>
    <property type="match status" value="1"/>
</dbReference>
<dbReference type="Pfam" id="PF01796">
    <property type="entry name" value="OB_ChsH2_C"/>
    <property type="match status" value="1"/>
</dbReference>
<dbReference type="InterPro" id="IPR012340">
    <property type="entry name" value="NA-bd_OB-fold"/>
</dbReference>
<sequence length="287" mass="31333">MTIEEAAARIAARGESKPRLARDPVNPAMINNWLEALGDENPRYAAEGVAPAAMAQVWTMGGLHGQRADDDPLGAILAVLDEAGYTSIVATNSEQSYRRLLQHGERVASTTKLEGVVGPKRTALGEGYFVTTTTTWYVGDEVVADMLFRVLKFTPKPAQTGVLRPVISKDTEFFWDGTKAGELRIQRWGDKLRHPPGPMPPDGDLDAKPDWVVASGRGTVYSYIVHHRPAVPGKQLPFVIALVELEEGVRMLGEVLEVTTVEIGQPVEAAFVKVDEELTLPAWRVIA</sequence>
<dbReference type="SUPFAM" id="SSF50249">
    <property type="entry name" value="Nucleic acid-binding proteins"/>
    <property type="match status" value="1"/>
</dbReference>
<comment type="caution">
    <text evidence="3">The sequence shown here is derived from an EMBL/GenBank/DDBJ whole genome shotgun (WGS) entry which is preliminary data.</text>
</comment>
<dbReference type="InterPro" id="IPR029069">
    <property type="entry name" value="HotDog_dom_sf"/>
</dbReference>
<dbReference type="Gene3D" id="3.10.129.10">
    <property type="entry name" value="Hotdog Thioesterase"/>
    <property type="match status" value="1"/>
</dbReference>
<dbReference type="InterPro" id="IPR039569">
    <property type="entry name" value="FAS1-like_DH_region"/>
</dbReference>
<reference evidence="3 4" key="1">
    <citation type="submission" date="2019-06" db="EMBL/GenBank/DDBJ databases">
        <title>Amycolatopsis alkalitolerans sp. nov., isolated from Gastrodia elata Blume.</title>
        <authorList>
            <person name="Narsing Rao M.P."/>
            <person name="Li W.J."/>
        </authorList>
    </citation>
    <scope>NUCLEOTIDE SEQUENCE [LARGE SCALE GENOMIC DNA]</scope>
    <source>
        <strain evidence="3 4">SYSUP0005</strain>
    </source>
</reference>
<evidence type="ECO:0000313" key="3">
    <source>
        <dbReference type="EMBL" id="TNC29030.1"/>
    </source>
</evidence>